<comment type="similarity">
    <text evidence="2">Belongs to the AB hydrolase superfamily. LDAH family.</text>
</comment>
<gene>
    <name evidence="6" type="ORF">AOQ84DRAFT_300336</name>
</gene>
<dbReference type="PANTHER" id="PTHR13390:SF0">
    <property type="entry name" value="LIPID DROPLET-ASSOCIATED HYDROLASE"/>
    <property type="match status" value="1"/>
</dbReference>
<organism evidence="6 7">
    <name type="scientific">Glonium stellatum</name>
    <dbReference type="NCBI Taxonomy" id="574774"/>
    <lineage>
        <taxon>Eukaryota</taxon>
        <taxon>Fungi</taxon>
        <taxon>Dikarya</taxon>
        <taxon>Ascomycota</taxon>
        <taxon>Pezizomycotina</taxon>
        <taxon>Dothideomycetes</taxon>
        <taxon>Pleosporomycetidae</taxon>
        <taxon>Gloniales</taxon>
        <taxon>Gloniaceae</taxon>
        <taxon>Glonium</taxon>
    </lineage>
</organism>
<dbReference type="InterPro" id="IPR029058">
    <property type="entry name" value="AB_hydrolase_fold"/>
</dbReference>
<reference evidence="6 7" key="1">
    <citation type="journal article" date="2016" name="Nat. Commun.">
        <title>Ectomycorrhizal ecology is imprinted in the genome of the dominant symbiotic fungus Cenococcum geophilum.</title>
        <authorList>
            <consortium name="DOE Joint Genome Institute"/>
            <person name="Peter M."/>
            <person name="Kohler A."/>
            <person name="Ohm R.A."/>
            <person name="Kuo A."/>
            <person name="Krutzmann J."/>
            <person name="Morin E."/>
            <person name="Arend M."/>
            <person name="Barry K.W."/>
            <person name="Binder M."/>
            <person name="Choi C."/>
            <person name="Clum A."/>
            <person name="Copeland A."/>
            <person name="Grisel N."/>
            <person name="Haridas S."/>
            <person name="Kipfer T."/>
            <person name="LaButti K."/>
            <person name="Lindquist E."/>
            <person name="Lipzen A."/>
            <person name="Maire R."/>
            <person name="Meier B."/>
            <person name="Mihaltcheva S."/>
            <person name="Molinier V."/>
            <person name="Murat C."/>
            <person name="Poggeler S."/>
            <person name="Quandt C.A."/>
            <person name="Sperisen C."/>
            <person name="Tritt A."/>
            <person name="Tisserant E."/>
            <person name="Crous P.W."/>
            <person name="Henrissat B."/>
            <person name="Nehls U."/>
            <person name="Egli S."/>
            <person name="Spatafora J.W."/>
            <person name="Grigoriev I.V."/>
            <person name="Martin F.M."/>
        </authorList>
    </citation>
    <scope>NUCLEOTIDE SEQUENCE [LARGE SCALE GENOMIC DNA]</scope>
    <source>
        <strain evidence="6 7">CBS 207.34</strain>
    </source>
</reference>
<feature type="transmembrane region" description="Helical" evidence="5">
    <location>
        <begin position="181"/>
        <end position="204"/>
    </location>
</feature>
<comment type="subcellular location">
    <subcellularLocation>
        <location evidence="1">Lipid droplet</location>
    </subcellularLocation>
</comment>
<dbReference type="PANTHER" id="PTHR13390">
    <property type="entry name" value="LIPASE"/>
    <property type="match status" value="1"/>
</dbReference>
<evidence type="ECO:0000256" key="5">
    <source>
        <dbReference type="SAM" id="Phobius"/>
    </source>
</evidence>
<keyword evidence="4" id="KW-0378">Hydrolase</keyword>
<dbReference type="SUPFAM" id="SSF53474">
    <property type="entry name" value="alpha/beta-Hydrolases"/>
    <property type="match status" value="1"/>
</dbReference>
<proteinExistence type="inferred from homology"/>
<dbReference type="GO" id="GO:0005811">
    <property type="term" value="C:lipid droplet"/>
    <property type="evidence" value="ECO:0007669"/>
    <property type="project" value="UniProtKB-SubCell"/>
</dbReference>
<protein>
    <recommendedName>
        <fullName evidence="8">Lipid droplet-associated hydrolase</fullName>
    </recommendedName>
</protein>
<keyword evidence="7" id="KW-1185">Reference proteome</keyword>
<evidence type="ECO:0000256" key="1">
    <source>
        <dbReference type="ARBA" id="ARBA00004502"/>
    </source>
</evidence>
<evidence type="ECO:0000256" key="4">
    <source>
        <dbReference type="ARBA" id="ARBA00022801"/>
    </source>
</evidence>
<keyword evidence="5" id="KW-0472">Membrane</keyword>
<keyword evidence="5" id="KW-1133">Transmembrane helix</keyword>
<sequence length="362" mass="40958">MPYRPASTIHFRSLNASSPAQSQSSYVVFFVTGNPGLIEYYRTFLSHLYALLCASSSHSFRNVKYQVFGRSLSGFELDVESSHDGCGLPHGLQKQIDITERELEKLIATETVTGGKPSRIILIGHSVGAYVLLEIIRRHRERLLNNQNADVMDRMGIVGGICLFPTVTHIAKSRSGRKFSFFLRFSSSVVIIAFIARFLTFWVPSGLLQAVLRVFMGFPTDAAVTTAAFIKSRWGIAQALHMARDEMATIRSDMWDAEIWGTANESPFPHPRPKLRFLFGQNDHWVADETRDDLIRTRASVRDYDEKTGSDIEKTEQWKPIMEVDEEEGWPHGFCIKHSVPVATRVKLYVEDIVKSDLDRGL</sequence>
<dbReference type="Pfam" id="PF10230">
    <property type="entry name" value="LIDHydrolase"/>
    <property type="match status" value="1"/>
</dbReference>
<evidence type="ECO:0000313" key="6">
    <source>
        <dbReference type="EMBL" id="OCL04696.1"/>
    </source>
</evidence>
<keyword evidence="5" id="KW-0812">Transmembrane</keyword>
<dbReference type="Proteomes" id="UP000250140">
    <property type="component" value="Unassembled WGS sequence"/>
</dbReference>
<dbReference type="EMBL" id="KV750460">
    <property type="protein sequence ID" value="OCL04696.1"/>
    <property type="molecule type" value="Genomic_DNA"/>
</dbReference>
<evidence type="ECO:0008006" key="8">
    <source>
        <dbReference type="Google" id="ProtNLM"/>
    </source>
</evidence>
<evidence type="ECO:0000256" key="3">
    <source>
        <dbReference type="ARBA" id="ARBA00022677"/>
    </source>
</evidence>
<dbReference type="InterPro" id="IPR019363">
    <property type="entry name" value="LDAH"/>
</dbReference>
<name>A0A8E2ETP3_9PEZI</name>
<evidence type="ECO:0000313" key="7">
    <source>
        <dbReference type="Proteomes" id="UP000250140"/>
    </source>
</evidence>
<evidence type="ECO:0000256" key="2">
    <source>
        <dbReference type="ARBA" id="ARBA00008300"/>
    </source>
</evidence>
<dbReference type="GO" id="GO:0016298">
    <property type="term" value="F:lipase activity"/>
    <property type="evidence" value="ECO:0007669"/>
    <property type="project" value="InterPro"/>
</dbReference>
<dbReference type="Gene3D" id="3.40.50.1820">
    <property type="entry name" value="alpha/beta hydrolase"/>
    <property type="match status" value="1"/>
</dbReference>
<dbReference type="OrthoDB" id="448051at2759"/>
<keyword evidence="3" id="KW-0551">Lipid droplet</keyword>
<accession>A0A8E2ETP3</accession>
<dbReference type="AlphaFoldDB" id="A0A8E2ETP3"/>
<dbReference type="GO" id="GO:0019915">
    <property type="term" value="P:lipid storage"/>
    <property type="evidence" value="ECO:0007669"/>
    <property type="project" value="InterPro"/>
</dbReference>